<organism evidence="3 4">
    <name type="scientific">Polaribacter glomeratus</name>
    <dbReference type="NCBI Taxonomy" id="102"/>
    <lineage>
        <taxon>Bacteria</taxon>
        <taxon>Pseudomonadati</taxon>
        <taxon>Bacteroidota</taxon>
        <taxon>Flavobacteriia</taxon>
        <taxon>Flavobacteriales</taxon>
        <taxon>Flavobacteriaceae</taxon>
    </lineage>
</organism>
<dbReference type="InterPro" id="IPR008207">
    <property type="entry name" value="Sig_transdc_His_kin_Hpt_dom"/>
</dbReference>
<evidence type="ECO:0000313" key="4">
    <source>
        <dbReference type="Proteomes" id="UP000239068"/>
    </source>
</evidence>
<proteinExistence type="predicted"/>
<feature type="modified residue" description="Phosphohistidine" evidence="1">
    <location>
        <position position="66"/>
    </location>
</feature>
<name>A0A2S7WI40_9FLAO</name>
<dbReference type="GO" id="GO:0000160">
    <property type="term" value="P:phosphorelay signal transduction system"/>
    <property type="evidence" value="ECO:0007669"/>
    <property type="project" value="InterPro"/>
</dbReference>
<gene>
    <name evidence="3" type="ORF">BTO16_13860</name>
</gene>
<feature type="domain" description="HPt" evidence="2">
    <location>
        <begin position="27"/>
        <end position="125"/>
    </location>
</feature>
<keyword evidence="4" id="KW-1185">Reference proteome</keyword>
<sequence>MNLPPNSDSSSVKLYDLQVVSQMCRANEEQVLKMVEVFIGQISQSIKEIETAYSEKDFLKIKKLTHKIKPLLTYFGTSKLEQEFILTDELFSKEIVSSELDLKIANLNFLIHEVISQMKKDFNIPNI</sequence>
<evidence type="ECO:0000256" key="1">
    <source>
        <dbReference type="PROSITE-ProRule" id="PRU00110"/>
    </source>
</evidence>
<evidence type="ECO:0000259" key="2">
    <source>
        <dbReference type="PROSITE" id="PS50894"/>
    </source>
</evidence>
<reference evidence="3 4" key="1">
    <citation type="submission" date="2016-12" db="EMBL/GenBank/DDBJ databases">
        <title>Trade-off between light-utilization and light-protection in marine flavobacteria.</title>
        <authorList>
            <person name="Kumagai Y."/>
            <person name="Yoshizawa S."/>
            <person name="Kogure K."/>
            <person name="Iwasaki W."/>
        </authorList>
    </citation>
    <scope>NUCLEOTIDE SEQUENCE [LARGE SCALE GENOMIC DNA]</scope>
    <source>
        <strain evidence="3 4">ATCC 43844</strain>
    </source>
</reference>
<protein>
    <recommendedName>
        <fullName evidence="2">HPt domain-containing protein</fullName>
    </recommendedName>
</protein>
<comment type="caution">
    <text evidence="3">The sequence shown here is derived from an EMBL/GenBank/DDBJ whole genome shotgun (WGS) entry which is preliminary data.</text>
</comment>
<dbReference type="Gene3D" id="1.20.120.160">
    <property type="entry name" value="HPT domain"/>
    <property type="match status" value="1"/>
</dbReference>
<dbReference type="Proteomes" id="UP000239068">
    <property type="component" value="Unassembled WGS sequence"/>
</dbReference>
<dbReference type="AlphaFoldDB" id="A0A2S7WI40"/>
<dbReference type="PROSITE" id="PS50894">
    <property type="entry name" value="HPT"/>
    <property type="match status" value="1"/>
</dbReference>
<dbReference type="GO" id="GO:0004672">
    <property type="term" value="F:protein kinase activity"/>
    <property type="evidence" value="ECO:0007669"/>
    <property type="project" value="UniProtKB-ARBA"/>
</dbReference>
<accession>A0A2S7WI40</accession>
<keyword evidence="1" id="KW-0597">Phosphoprotein</keyword>
<dbReference type="SUPFAM" id="SSF47226">
    <property type="entry name" value="Histidine-containing phosphotransfer domain, HPT domain"/>
    <property type="match status" value="1"/>
</dbReference>
<dbReference type="OrthoDB" id="7478530at2"/>
<dbReference type="EMBL" id="MSCM01000002">
    <property type="protein sequence ID" value="PQJ76942.1"/>
    <property type="molecule type" value="Genomic_DNA"/>
</dbReference>
<dbReference type="RefSeq" id="WP_105022262.1">
    <property type="nucleotide sequence ID" value="NZ_MSCM01000002.1"/>
</dbReference>
<evidence type="ECO:0000313" key="3">
    <source>
        <dbReference type="EMBL" id="PQJ76942.1"/>
    </source>
</evidence>
<dbReference type="InterPro" id="IPR036641">
    <property type="entry name" value="HPT_dom_sf"/>
</dbReference>